<protein>
    <recommendedName>
        <fullName evidence="4">Lipoprotein</fullName>
    </recommendedName>
</protein>
<organism evidence="2 3">
    <name type="scientific">Niabella drilacis (strain DSM 25811 / CCM 8410 / CCUG 62505 / LMG 26954 / E90)</name>
    <dbReference type="NCBI Taxonomy" id="1285928"/>
    <lineage>
        <taxon>Bacteria</taxon>
        <taxon>Pseudomonadati</taxon>
        <taxon>Bacteroidota</taxon>
        <taxon>Chitinophagia</taxon>
        <taxon>Chitinophagales</taxon>
        <taxon>Chitinophagaceae</taxon>
        <taxon>Niabella</taxon>
    </lineage>
</organism>
<dbReference type="PROSITE" id="PS51257">
    <property type="entry name" value="PROKAR_LIPOPROTEIN"/>
    <property type="match status" value="1"/>
</dbReference>
<dbReference type="EMBL" id="FMZO01000002">
    <property type="protein sequence ID" value="SDC33352.1"/>
    <property type="molecule type" value="Genomic_DNA"/>
</dbReference>
<keyword evidence="3" id="KW-1185">Reference proteome</keyword>
<dbReference type="OrthoDB" id="836646at2"/>
<evidence type="ECO:0000256" key="1">
    <source>
        <dbReference type="SAM" id="SignalP"/>
    </source>
</evidence>
<evidence type="ECO:0000313" key="2">
    <source>
        <dbReference type="EMBL" id="SDC33352.1"/>
    </source>
</evidence>
<keyword evidence="1" id="KW-0732">Signal</keyword>
<accession>A0A1G6KQG6</accession>
<name>A0A1G6KQG6_NIADE</name>
<dbReference type="AlphaFoldDB" id="A0A1G6KQG6"/>
<dbReference type="RefSeq" id="WP_143019647.1">
    <property type="nucleotide sequence ID" value="NZ_FMZO01000002.1"/>
</dbReference>
<evidence type="ECO:0000313" key="3">
    <source>
        <dbReference type="Proteomes" id="UP000198757"/>
    </source>
</evidence>
<evidence type="ECO:0008006" key="4">
    <source>
        <dbReference type="Google" id="ProtNLM"/>
    </source>
</evidence>
<reference evidence="3" key="1">
    <citation type="submission" date="2016-10" db="EMBL/GenBank/DDBJ databases">
        <authorList>
            <person name="Varghese N."/>
            <person name="Submissions S."/>
        </authorList>
    </citation>
    <scope>NUCLEOTIDE SEQUENCE [LARGE SCALE GENOMIC DNA]</scope>
    <source>
        <strain evidence="3">DSM 25811 / CCM 8410 / LMG 26954 / E90</strain>
    </source>
</reference>
<feature type="chain" id="PRO_5011648987" description="Lipoprotein" evidence="1">
    <location>
        <begin position="21"/>
        <end position="326"/>
    </location>
</feature>
<gene>
    <name evidence="2" type="ORF">SAMN04487894_10267</name>
</gene>
<dbReference type="Proteomes" id="UP000198757">
    <property type="component" value="Unassembled WGS sequence"/>
</dbReference>
<sequence length="326" mass="35690">MKKAKQYTGMFLAAAGIAAAVSCSGIKNTALRAQLEKSNCNQQNVYTYTVADMPRPIHEIIIDTALLSKFSFKSLNMAHAIGVLDDLGRYADAQKKYRMQPSAESRLHLLELSQKIANRINISSLEVSAVSSEMDCEEERASQIANYLSGKQDALESKLTVGAIVVGATGAISTGALLNSGNSGDYIGVGTGVAEATLGLLILLNKSGTEFHHKRNALKEIWKGQATSSIFPPSVWYYLNYKNPAQQGAGSLRELLIEKWISFGQVAHNPSKKQLKKTQLYFGNGGKYSAGQLNNRADMYDQLESNINLMKQDLKGLFTELEQLHY</sequence>
<dbReference type="STRING" id="1285928.SAMN04487894_10267"/>
<feature type="signal peptide" evidence="1">
    <location>
        <begin position="1"/>
        <end position="20"/>
    </location>
</feature>
<proteinExistence type="predicted"/>